<dbReference type="Pfam" id="PF02152">
    <property type="entry name" value="FolB"/>
    <property type="match status" value="1"/>
</dbReference>
<name>I3CD44_9GAMM</name>
<keyword evidence="9" id="KW-1185">Reference proteome</keyword>
<evidence type="ECO:0000313" key="9">
    <source>
        <dbReference type="Proteomes" id="UP000005744"/>
    </source>
</evidence>
<dbReference type="Proteomes" id="UP000005744">
    <property type="component" value="Unassembled WGS sequence"/>
</dbReference>
<reference evidence="8 9" key="1">
    <citation type="submission" date="2011-11" db="EMBL/GenBank/DDBJ databases">
        <title>Improved High-Quality Draft sequence of Beggiatoa alba B18lD.</title>
        <authorList>
            <consortium name="US DOE Joint Genome Institute"/>
            <person name="Lucas S."/>
            <person name="Han J."/>
            <person name="Lapidus A."/>
            <person name="Cheng J.-F."/>
            <person name="Goodwin L."/>
            <person name="Pitluck S."/>
            <person name="Peters L."/>
            <person name="Mikhailova N."/>
            <person name="Held B."/>
            <person name="Detter J.C."/>
            <person name="Han C."/>
            <person name="Tapia R."/>
            <person name="Land M."/>
            <person name="Hauser L."/>
            <person name="Kyrpides N."/>
            <person name="Ivanova N."/>
            <person name="Pagani I."/>
            <person name="Samuel K."/>
            <person name="Teske A."/>
            <person name="Mueller J."/>
            <person name="Woyke T."/>
        </authorList>
    </citation>
    <scope>NUCLEOTIDE SEQUENCE [LARGE SCALE GENOMIC DNA]</scope>
    <source>
        <strain evidence="8 9">B18LD</strain>
    </source>
</reference>
<proteinExistence type="inferred from homology"/>
<dbReference type="GO" id="GO:0046654">
    <property type="term" value="P:tetrahydrofolate biosynthetic process"/>
    <property type="evidence" value="ECO:0007669"/>
    <property type="project" value="UniProtKB-UniRule"/>
</dbReference>
<dbReference type="NCBIfam" id="TIGR00525">
    <property type="entry name" value="folB"/>
    <property type="match status" value="1"/>
</dbReference>
<dbReference type="InterPro" id="IPR043133">
    <property type="entry name" value="GTP-CH-I_C/QueF"/>
</dbReference>
<comment type="similarity">
    <text evidence="3 6">Belongs to the DHNA family.</text>
</comment>
<dbReference type="InterPro" id="IPR006157">
    <property type="entry name" value="FolB_dom"/>
</dbReference>
<dbReference type="HOGENOM" id="CLU_112632_0_2_6"/>
<dbReference type="OrthoDB" id="9810587at2"/>
<dbReference type="GO" id="GO:0046656">
    <property type="term" value="P:folic acid biosynthetic process"/>
    <property type="evidence" value="ECO:0007669"/>
    <property type="project" value="UniProtKB-UniRule"/>
</dbReference>
<gene>
    <name evidence="8" type="ORF">BegalDRAFT_0623</name>
</gene>
<dbReference type="CDD" id="cd00534">
    <property type="entry name" value="DHNA_DHNTPE"/>
    <property type="match status" value="1"/>
</dbReference>
<dbReference type="AlphaFoldDB" id="I3CD44"/>
<dbReference type="PANTHER" id="PTHR42844:SF1">
    <property type="entry name" value="DIHYDRONEOPTERIN ALDOLASE 1-RELATED"/>
    <property type="match status" value="1"/>
</dbReference>
<dbReference type="EC" id="4.1.2.25" evidence="6"/>
<dbReference type="PANTHER" id="PTHR42844">
    <property type="entry name" value="DIHYDRONEOPTERIN ALDOLASE 1-RELATED"/>
    <property type="match status" value="1"/>
</dbReference>
<organism evidence="8 9">
    <name type="scientific">Beggiatoa alba B18LD</name>
    <dbReference type="NCBI Taxonomy" id="395493"/>
    <lineage>
        <taxon>Bacteria</taxon>
        <taxon>Pseudomonadati</taxon>
        <taxon>Pseudomonadota</taxon>
        <taxon>Gammaproteobacteria</taxon>
        <taxon>Thiotrichales</taxon>
        <taxon>Thiotrichaceae</taxon>
        <taxon>Beggiatoa</taxon>
    </lineage>
</organism>
<evidence type="ECO:0000313" key="8">
    <source>
        <dbReference type="EMBL" id="EIJ41537.1"/>
    </source>
</evidence>
<dbReference type="eggNOG" id="COG1539">
    <property type="taxonomic scope" value="Bacteria"/>
</dbReference>
<accession>I3CD44</accession>
<comment type="function">
    <text evidence="6">Catalyzes the conversion of 7,8-dihydroneopterin to 6-hydroxymethyl-7,8-dihydropterin.</text>
</comment>
<dbReference type="STRING" id="395493.BegalDRAFT_0623"/>
<keyword evidence="4 6" id="KW-0289">Folate biosynthesis</keyword>
<evidence type="ECO:0000256" key="2">
    <source>
        <dbReference type="ARBA" id="ARBA00005013"/>
    </source>
</evidence>
<evidence type="ECO:0000256" key="5">
    <source>
        <dbReference type="ARBA" id="ARBA00023239"/>
    </source>
</evidence>
<evidence type="ECO:0000256" key="3">
    <source>
        <dbReference type="ARBA" id="ARBA00005708"/>
    </source>
</evidence>
<sequence length="121" mass="13873">MIGTIGIKDLEILCIIGIYPAEREHEQPLLLSLEAEYPFKAAAQTEDIQQTIDYAVIAQQLTDLAIEGKFQLIETLAERSAQYLLKTYPQIQRIILEIKKPKAIPSAAYPYVRIERFHHSY</sequence>
<dbReference type="RefSeq" id="WP_002683556.1">
    <property type="nucleotide sequence ID" value="NZ_JH600070.1"/>
</dbReference>
<dbReference type="UniPathway" id="UPA00077">
    <property type="reaction ID" value="UER00154"/>
</dbReference>
<evidence type="ECO:0000259" key="7">
    <source>
        <dbReference type="SMART" id="SM00905"/>
    </source>
</evidence>
<dbReference type="GO" id="GO:0005737">
    <property type="term" value="C:cytoplasm"/>
    <property type="evidence" value="ECO:0007669"/>
    <property type="project" value="TreeGrafter"/>
</dbReference>
<dbReference type="NCBIfam" id="TIGR00526">
    <property type="entry name" value="folB_dom"/>
    <property type="match status" value="1"/>
</dbReference>
<dbReference type="Gene3D" id="3.30.1130.10">
    <property type="match status" value="1"/>
</dbReference>
<dbReference type="EMBL" id="JH600070">
    <property type="protein sequence ID" value="EIJ41537.1"/>
    <property type="molecule type" value="Genomic_DNA"/>
</dbReference>
<keyword evidence="5 6" id="KW-0456">Lyase</keyword>
<protein>
    <recommendedName>
        <fullName evidence="6">7,8-dihydroneopterin aldolase</fullName>
        <ecNumber evidence="6">4.1.2.25</ecNumber>
    </recommendedName>
</protein>
<dbReference type="SMART" id="SM00905">
    <property type="entry name" value="FolB"/>
    <property type="match status" value="1"/>
</dbReference>
<dbReference type="SUPFAM" id="SSF55620">
    <property type="entry name" value="Tetrahydrobiopterin biosynthesis enzymes-like"/>
    <property type="match status" value="1"/>
</dbReference>
<dbReference type="GO" id="GO:0004150">
    <property type="term" value="F:dihydroneopterin aldolase activity"/>
    <property type="evidence" value="ECO:0007669"/>
    <property type="project" value="UniProtKB-UniRule"/>
</dbReference>
<feature type="domain" description="Dihydroneopterin aldolase/epimerase" evidence="7">
    <location>
        <begin position="5"/>
        <end position="116"/>
    </location>
</feature>
<comment type="catalytic activity">
    <reaction evidence="1 6">
        <text>7,8-dihydroneopterin = 6-hydroxymethyl-7,8-dihydropterin + glycolaldehyde</text>
        <dbReference type="Rhea" id="RHEA:10540"/>
        <dbReference type="ChEBI" id="CHEBI:17001"/>
        <dbReference type="ChEBI" id="CHEBI:17071"/>
        <dbReference type="ChEBI" id="CHEBI:44841"/>
        <dbReference type="EC" id="4.1.2.25"/>
    </reaction>
</comment>
<evidence type="ECO:0000256" key="1">
    <source>
        <dbReference type="ARBA" id="ARBA00001353"/>
    </source>
</evidence>
<comment type="pathway">
    <text evidence="2 6">Cofactor biosynthesis; tetrahydrofolate biosynthesis; 2-amino-4-hydroxy-6-hydroxymethyl-7,8-dihydropteridine diphosphate from 7,8-dihydroneopterin triphosphate: step 3/4.</text>
</comment>
<evidence type="ECO:0000256" key="4">
    <source>
        <dbReference type="ARBA" id="ARBA00022909"/>
    </source>
</evidence>
<evidence type="ECO:0000256" key="6">
    <source>
        <dbReference type="RuleBase" id="RU362079"/>
    </source>
</evidence>
<dbReference type="InterPro" id="IPR006156">
    <property type="entry name" value="Dihydroneopterin_aldolase"/>
</dbReference>